<dbReference type="AlphaFoldDB" id="A0A2A4X4A2"/>
<protein>
    <recommendedName>
        <fullName evidence="1">PilZ domain-containing protein</fullName>
    </recommendedName>
</protein>
<dbReference type="GO" id="GO:0035438">
    <property type="term" value="F:cyclic-di-GMP binding"/>
    <property type="evidence" value="ECO:0007669"/>
    <property type="project" value="InterPro"/>
</dbReference>
<dbReference type="InterPro" id="IPR009875">
    <property type="entry name" value="PilZ_domain"/>
</dbReference>
<dbReference type="EMBL" id="NVUL01000046">
    <property type="protein sequence ID" value="PCI77344.1"/>
    <property type="molecule type" value="Genomic_DNA"/>
</dbReference>
<name>A0A2A4X4A2_9GAMM</name>
<dbReference type="Gene3D" id="2.40.10.220">
    <property type="entry name" value="predicted glycosyltransferase like domains"/>
    <property type="match status" value="1"/>
</dbReference>
<proteinExistence type="predicted"/>
<feature type="domain" description="PilZ" evidence="1">
    <location>
        <begin position="120"/>
        <end position="229"/>
    </location>
</feature>
<comment type="caution">
    <text evidence="2">The sequence shown here is derived from an EMBL/GenBank/DDBJ whole genome shotgun (WGS) entry which is preliminary data.</text>
</comment>
<dbReference type="Pfam" id="PF07238">
    <property type="entry name" value="PilZ"/>
    <property type="match status" value="1"/>
</dbReference>
<evidence type="ECO:0000313" key="2">
    <source>
        <dbReference type="EMBL" id="PCI77344.1"/>
    </source>
</evidence>
<organism evidence="2 3">
    <name type="scientific">SAR86 cluster bacterium</name>
    <dbReference type="NCBI Taxonomy" id="2030880"/>
    <lineage>
        <taxon>Bacteria</taxon>
        <taxon>Pseudomonadati</taxon>
        <taxon>Pseudomonadota</taxon>
        <taxon>Gammaproteobacteria</taxon>
        <taxon>SAR86 cluster</taxon>
    </lineage>
</organism>
<gene>
    <name evidence="2" type="ORF">COB20_08315</name>
</gene>
<dbReference type="Proteomes" id="UP000218767">
    <property type="component" value="Unassembled WGS sequence"/>
</dbReference>
<sequence length="245" mass="26955">MNAINLTDGDITHRKEVIQLLKMAISQKWAFSYVRTQGKKVNSQALELVGVKANEGVFTIGYEPSIAQMEISDPLMFRAQSGGVSIIFQSILNVSPDEDTLSKTSSLHHFDLPYKIACTQLRKTVRVNLEAITEVPVVLYLVSGALIEAVVIDISTTGAKFKVNQDLGQELQDPEVLDACKISLPNGETLQTGAHLIGMVNDAESGTSYLRCQFVHMRTQDEEMLDVFISDMLRQIESFAAGSDS</sequence>
<evidence type="ECO:0000313" key="3">
    <source>
        <dbReference type="Proteomes" id="UP000218767"/>
    </source>
</evidence>
<accession>A0A2A4X4A2</accession>
<evidence type="ECO:0000259" key="1">
    <source>
        <dbReference type="Pfam" id="PF07238"/>
    </source>
</evidence>
<reference evidence="3" key="1">
    <citation type="submission" date="2017-08" db="EMBL/GenBank/DDBJ databases">
        <title>A dynamic microbial community with high functional redundancy inhabits the cold, oxic subseafloor aquifer.</title>
        <authorList>
            <person name="Tully B.J."/>
            <person name="Wheat C.G."/>
            <person name="Glazer B.T."/>
            <person name="Huber J.A."/>
        </authorList>
    </citation>
    <scope>NUCLEOTIDE SEQUENCE [LARGE SCALE GENOMIC DNA]</scope>
</reference>